<feature type="domain" description="DUF5723" evidence="2">
    <location>
        <begin position="44"/>
        <end position="441"/>
    </location>
</feature>
<accession>A0A291QXA0</accession>
<evidence type="ECO:0000259" key="2">
    <source>
        <dbReference type="Pfam" id="PF18990"/>
    </source>
</evidence>
<dbReference type="OrthoDB" id="9805336at2"/>
<proteinExistence type="predicted"/>
<evidence type="ECO:0000313" key="4">
    <source>
        <dbReference type="Proteomes" id="UP000220133"/>
    </source>
</evidence>
<feature type="signal peptide" evidence="1">
    <location>
        <begin position="1"/>
        <end position="23"/>
    </location>
</feature>
<organism evidence="3 4">
    <name type="scientific">Chitinophaga caeni</name>
    <dbReference type="NCBI Taxonomy" id="2029983"/>
    <lineage>
        <taxon>Bacteria</taxon>
        <taxon>Pseudomonadati</taxon>
        <taxon>Bacteroidota</taxon>
        <taxon>Chitinophagia</taxon>
        <taxon>Chitinophagales</taxon>
        <taxon>Chitinophagaceae</taxon>
        <taxon>Chitinophaga</taxon>
    </lineage>
</organism>
<gene>
    <name evidence="3" type="ORF">COR50_15690</name>
</gene>
<sequence length="492" mass="54563">MSTRCFYSFIGLILLLSANVASAQVFQGYQTSQFAGVHGIPLNPASAAGYHGRWDINIIGAGLIAGNTYASFSKKALLSNQSTLYRNVDYFLDSMATRNQYAWAEAEFMMPSVLYAIDKYQSFAFTWRIRGSGNINNVSTPTANMFANNYPNVTYLDRTINEPYAQGGQHGWNEFGFTYARLVKEDIYSRLKLGATVKLLSGIISGYGSGENATYVFKSDGTLDIKRGIAQFSYNKENDEGHETIGDYFGFFNHASLGLDLGLIYDILEGEDGYGAYEDADIYFNPGADQYKLRLGISITDIGRLKYDASVVSQKVDLTSENLSANGLTRRRGESEQEYLLRLGSYFEQQEFPSTYTMTLPTALHLSADYKIREGFYLGAVADIGLTGGKKLDRKTNKLVQLAITPRYDKRWWGVYMPLVLNRFGQADAGLVLRAGPLVLGSASLFTSLAKKNLNRVDGFVALRVIPIKFASRNRGNGIFRSKKGQVGCPVF</sequence>
<dbReference type="InterPro" id="IPR043781">
    <property type="entry name" value="DUF5723"/>
</dbReference>
<feature type="chain" id="PRO_5013036218" description="DUF5723 domain-containing protein" evidence="1">
    <location>
        <begin position="24"/>
        <end position="492"/>
    </location>
</feature>
<dbReference type="RefSeq" id="WP_098194857.1">
    <property type="nucleotide sequence ID" value="NZ_CP023777.1"/>
</dbReference>
<dbReference type="EMBL" id="CP023777">
    <property type="protein sequence ID" value="ATL48484.1"/>
    <property type="molecule type" value="Genomic_DNA"/>
</dbReference>
<dbReference type="Proteomes" id="UP000220133">
    <property type="component" value="Chromosome"/>
</dbReference>
<protein>
    <recommendedName>
        <fullName evidence="2">DUF5723 domain-containing protein</fullName>
    </recommendedName>
</protein>
<evidence type="ECO:0000313" key="3">
    <source>
        <dbReference type="EMBL" id="ATL48484.1"/>
    </source>
</evidence>
<reference evidence="3 4" key="1">
    <citation type="submission" date="2017-10" db="EMBL/GenBank/DDBJ databases">
        <title>Paenichitinophaga pekingensis gen. nov., sp. nov., isolated from activated sludge.</title>
        <authorList>
            <person name="Jin D."/>
            <person name="Kong X."/>
            <person name="Deng Y."/>
            <person name="Bai Z."/>
        </authorList>
    </citation>
    <scope>NUCLEOTIDE SEQUENCE [LARGE SCALE GENOMIC DNA]</scope>
    <source>
        <strain evidence="3 4">13</strain>
    </source>
</reference>
<evidence type="ECO:0000256" key="1">
    <source>
        <dbReference type="SAM" id="SignalP"/>
    </source>
</evidence>
<keyword evidence="4" id="KW-1185">Reference proteome</keyword>
<dbReference type="AlphaFoldDB" id="A0A291QXA0"/>
<keyword evidence="1" id="KW-0732">Signal</keyword>
<name>A0A291QXA0_9BACT</name>
<dbReference type="KEGG" id="cbae:COR50_15690"/>
<dbReference type="Pfam" id="PF18990">
    <property type="entry name" value="DUF5723"/>
    <property type="match status" value="1"/>
</dbReference>